<dbReference type="InterPro" id="IPR022409">
    <property type="entry name" value="PKD/Chitinase_dom"/>
</dbReference>
<dbReference type="InterPro" id="IPR013783">
    <property type="entry name" value="Ig-like_fold"/>
</dbReference>
<dbReference type="InterPro" id="IPR000601">
    <property type="entry name" value="PKD_dom"/>
</dbReference>
<dbReference type="CDD" id="cd00146">
    <property type="entry name" value="PKD"/>
    <property type="match status" value="1"/>
</dbReference>
<sequence>MLPPHRAAWRRAARLASGLLVAFAVAAIGLFGLGVPPTAAADPPVVVVRVAGDADATRTFSLDDLGRLVDVDGSPYGLRDESGAASTPVGRRWVTLRALAQALGAGAPDPDAVTFTEVSGPDGIAHPLRAGELGRGAAAGFEGALMPAVGLDGDRLSYVRPLRAADDANLSGDPNRDGYLLLGSGTLEIVLHTSGRLLQVDADADPGGDGAVAFDASVEGQQPPGLAITWDFGDGTDPGRGAEVEHTYAASGTYRVFAQAQADDGSWGRSAPVSVEVTVAGSPSPSPSTSASPSATPSSSPTASPTRHPSGHPSGHPTRGPSATASPTSLPPVAPGVTLAPGGPGVIQGPGTATDLDPPGLPRIPAGSPAPTAVATYVTGLVLTGGTPTAVPQPTITADPAAGRDAAPLHLPWWAPDVALLLGLLGLGALRESSHLARLPRRPGAGTDARPRS</sequence>
<evidence type="ECO:0000313" key="3">
    <source>
        <dbReference type="EMBL" id="GAA4107757.1"/>
    </source>
</evidence>
<dbReference type="RefSeq" id="WP_344731209.1">
    <property type="nucleotide sequence ID" value="NZ_BAAAZH010000001.1"/>
</dbReference>
<proteinExistence type="predicted"/>
<accession>A0ABP7X8X3</accession>
<name>A0ABP7X8X3_9ACTN</name>
<evidence type="ECO:0000256" key="1">
    <source>
        <dbReference type="SAM" id="MobiDB-lite"/>
    </source>
</evidence>
<reference evidence="4" key="1">
    <citation type="journal article" date="2019" name="Int. J. Syst. Evol. Microbiol.">
        <title>The Global Catalogue of Microorganisms (GCM) 10K type strain sequencing project: providing services to taxonomists for standard genome sequencing and annotation.</title>
        <authorList>
            <consortium name="The Broad Institute Genomics Platform"/>
            <consortium name="The Broad Institute Genome Sequencing Center for Infectious Disease"/>
            <person name="Wu L."/>
            <person name="Ma J."/>
        </authorList>
    </citation>
    <scope>NUCLEOTIDE SEQUENCE [LARGE SCALE GENOMIC DNA]</scope>
    <source>
        <strain evidence="4">JCM 16703</strain>
    </source>
</reference>
<gene>
    <name evidence="3" type="ORF">GCM10022215_00930</name>
</gene>
<dbReference type="SUPFAM" id="SSF49299">
    <property type="entry name" value="PKD domain"/>
    <property type="match status" value="1"/>
</dbReference>
<feature type="region of interest" description="Disordered" evidence="1">
    <location>
        <begin position="278"/>
        <end position="368"/>
    </location>
</feature>
<dbReference type="Gene3D" id="2.60.40.10">
    <property type="entry name" value="Immunoglobulins"/>
    <property type="match status" value="1"/>
</dbReference>
<protein>
    <recommendedName>
        <fullName evidence="2">PKD domain-containing protein</fullName>
    </recommendedName>
</protein>
<keyword evidence="4" id="KW-1185">Reference proteome</keyword>
<dbReference type="EMBL" id="BAAAZH010000001">
    <property type="protein sequence ID" value="GAA4107757.1"/>
    <property type="molecule type" value="Genomic_DNA"/>
</dbReference>
<organism evidence="3 4">
    <name type="scientific">Nocardioides fonticola</name>
    <dbReference type="NCBI Taxonomy" id="450363"/>
    <lineage>
        <taxon>Bacteria</taxon>
        <taxon>Bacillati</taxon>
        <taxon>Actinomycetota</taxon>
        <taxon>Actinomycetes</taxon>
        <taxon>Propionibacteriales</taxon>
        <taxon>Nocardioidaceae</taxon>
        <taxon>Nocardioides</taxon>
    </lineage>
</organism>
<dbReference type="PROSITE" id="PS50093">
    <property type="entry name" value="PKD"/>
    <property type="match status" value="1"/>
</dbReference>
<evidence type="ECO:0000259" key="2">
    <source>
        <dbReference type="PROSITE" id="PS50093"/>
    </source>
</evidence>
<dbReference type="InterPro" id="IPR035986">
    <property type="entry name" value="PKD_dom_sf"/>
</dbReference>
<comment type="caution">
    <text evidence="3">The sequence shown here is derived from an EMBL/GenBank/DDBJ whole genome shotgun (WGS) entry which is preliminary data.</text>
</comment>
<dbReference type="Proteomes" id="UP001501495">
    <property type="component" value="Unassembled WGS sequence"/>
</dbReference>
<evidence type="ECO:0000313" key="4">
    <source>
        <dbReference type="Proteomes" id="UP001501495"/>
    </source>
</evidence>
<dbReference type="Pfam" id="PF18911">
    <property type="entry name" value="PKD_4"/>
    <property type="match status" value="1"/>
</dbReference>
<dbReference type="SMART" id="SM00089">
    <property type="entry name" value="PKD"/>
    <property type="match status" value="1"/>
</dbReference>
<feature type="domain" description="PKD" evidence="2">
    <location>
        <begin position="224"/>
        <end position="282"/>
    </location>
</feature>
<feature type="compositionally biased region" description="Low complexity" evidence="1">
    <location>
        <begin position="287"/>
        <end position="306"/>
    </location>
</feature>